<gene>
    <name evidence="1" type="ORF">B0I35DRAFT_409378</name>
</gene>
<proteinExistence type="predicted"/>
<protein>
    <submittedName>
        <fullName evidence="1">Uncharacterized protein</fullName>
    </submittedName>
</protein>
<name>A0A8K0WR83_9HYPO</name>
<reference evidence="1" key="1">
    <citation type="journal article" date="2021" name="Nat. Commun.">
        <title>Genetic determinants of endophytism in the Arabidopsis root mycobiome.</title>
        <authorList>
            <person name="Mesny F."/>
            <person name="Miyauchi S."/>
            <person name="Thiergart T."/>
            <person name="Pickel B."/>
            <person name="Atanasova L."/>
            <person name="Karlsson M."/>
            <person name="Huettel B."/>
            <person name="Barry K.W."/>
            <person name="Haridas S."/>
            <person name="Chen C."/>
            <person name="Bauer D."/>
            <person name="Andreopoulos W."/>
            <person name="Pangilinan J."/>
            <person name="LaButti K."/>
            <person name="Riley R."/>
            <person name="Lipzen A."/>
            <person name="Clum A."/>
            <person name="Drula E."/>
            <person name="Henrissat B."/>
            <person name="Kohler A."/>
            <person name="Grigoriev I.V."/>
            <person name="Martin F.M."/>
            <person name="Hacquard S."/>
        </authorList>
    </citation>
    <scope>NUCLEOTIDE SEQUENCE</scope>
    <source>
        <strain evidence="1">MPI-CAGE-CH-0235</strain>
    </source>
</reference>
<evidence type="ECO:0000313" key="1">
    <source>
        <dbReference type="EMBL" id="KAH7318491.1"/>
    </source>
</evidence>
<sequence length="263" mass="28872">MPQQGHDEMAYASCLKLATDSSRDDGARLQWDGDSLGNPDAGQNPGLVVIEMKAGILELTVASHPQQVMASDVTVNGDEAKLFFCRAMSGVDVSRTSSLPCGRVLSAMGCDPFSISFCRGQQEKGCGFCIAWPTRGGQGRGGYDLGCEEACRLGRGDGLWRHDSAVLDRLHRAADAWNLVKGGRDGLSRDLRIDDGKSSRAWWKGDGGTYFEDFDGNHGEGTLPYRRMSFLCRFEPVLSCHYFLQRHSWQYVQGDEEAMVNTS</sequence>
<dbReference type="Proteomes" id="UP000813444">
    <property type="component" value="Unassembled WGS sequence"/>
</dbReference>
<dbReference type="EMBL" id="JAGPNK010000007">
    <property type="protein sequence ID" value="KAH7318491.1"/>
    <property type="molecule type" value="Genomic_DNA"/>
</dbReference>
<organism evidence="1 2">
    <name type="scientific">Stachybotrys elegans</name>
    <dbReference type="NCBI Taxonomy" id="80388"/>
    <lineage>
        <taxon>Eukaryota</taxon>
        <taxon>Fungi</taxon>
        <taxon>Dikarya</taxon>
        <taxon>Ascomycota</taxon>
        <taxon>Pezizomycotina</taxon>
        <taxon>Sordariomycetes</taxon>
        <taxon>Hypocreomycetidae</taxon>
        <taxon>Hypocreales</taxon>
        <taxon>Stachybotryaceae</taxon>
        <taxon>Stachybotrys</taxon>
    </lineage>
</organism>
<dbReference type="AlphaFoldDB" id="A0A8K0WR83"/>
<evidence type="ECO:0000313" key="2">
    <source>
        <dbReference type="Proteomes" id="UP000813444"/>
    </source>
</evidence>
<comment type="caution">
    <text evidence="1">The sequence shown here is derived from an EMBL/GenBank/DDBJ whole genome shotgun (WGS) entry which is preliminary data.</text>
</comment>
<keyword evidence="2" id="KW-1185">Reference proteome</keyword>
<accession>A0A8K0WR83</accession>